<accession>A0A095DB17</accession>
<dbReference type="PRINTS" id="PR00411">
    <property type="entry name" value="PNDRDTASEI"/>
</dbReference>
<organism evidence="2 3">
    <name type="scientific">Cryptococcus deuterogattii (strain R265)</name>
    <name type="common">Cryptococcus gattii VGII (strain R265)</name>
    <dbReference type="NCBI Taxonomy" id="294750"/>
    <lineage>
        <taxon>Eukaryota</taxon>
        <taxon>Fungi</taxon>
        <taxon>Dikarya</taxon>
        <taxon>Basidiomycota</taxon>
        <taxon>Agaricomycotina</taxon>
        <taxon>Tremellomycetes</taxon>
        <taxon>Tremellales</taxon>
        <taxon>Cryptococcaceae</taxon>
        <taxon>Cryptococcus</taxon>
        <taxon>Cryptococcus gattii species complex</taxon>
    </lineage>
</organism>
<dbReference type="HOGENOM" id="CLU_015676_1_0_1"/>
<dbReference type="Proteomes" id="UP000029445">
    <property type="component" value="Chromosome 6"/>
</dbReference>
<dbReference type="InterPro" id="IPR036188">
    <property type="entry name" value="FAD/NAD-bd_sf"/>
</dbReference>
<reference evidence="2 3" key="1">
    <citation type="journal article" date="2011" name="MBio">
        <title>Genome variation in Cryptococcus gattii, an emerging pathogen of immunocompetent hosts.</title>
        <authorList>
            <person name="D'Souza C.A."/>
            <person name="Kronstad J.W."/>
            <person name="Taylor G."/>
            <person name="Warren R."/>
            <person name="Yuen M."/>
            <person name="Hu G."/>
            <person name="Jung W.H."/>
            <person name="Sham A."/>
            <person name="Kidd S.E."/>
            <person name="Tangen K."/>
            <person name="Lee N."/>
            <person name="Zeilmaker T."/>
            <person name="Sawkins J."/>
            <person name="McVicker G."/>
            <person name="Shah S."/>
            <person name="Gnerre S."/>
            <person name="Griggs A."/>
            <person name="Zeng Q."/>
            <person name="Bartlett K."/>
            <person name="Li W."/>
            <person name="Wang X."/>
            <person name="Heitman J."/>
            <person name="Stajich J.E."/>
            <person name="Fraser J.A."/>
            <person name="Meyer W."/>
            <person name="Carter D."/>
            <person name="Schein J."/>
            <person name="Krzywinski M."/>
            <person name="Kwon-Chung K.J."/>
            <person name="Varma A."/>
            <person name="Wang J."/>
            <person name="Brunham R."/>
            <person name="Fyfe M."/>
            <person name="Ouellette B.F."/>
            <person name="Siddiqui A."/>
            <person name="Marra M."/>
            <person name="Jones S."/>
            <person name="Holt R."/>
            <person name="Birren B.W."/>
            <person name="Galagan J.E."/>
            <person name="Cuomo C.A."/>
        </authorList>
    </citation>
    <scope>NUCLEOTIDE SEQUENCE [LARGE SCALE GENOMIC DNA]</scope>
    <source>
        <strain evidence="2 3">R265</strain>
    </source>
</reference>
<keyword evidence="1" id="KW-0560">Oxidoreductase</keyword>
<dbReference type="GO" id="GO:0004497">
    <property type="term" value="F:monooxygenase activity"/>
    <property type="evidence" value="ECO:0007669"/>
    <property type="project" value="UniProtKB-KW"/>
</dbReference>
<dbReference type="VEuPathDB" id="FungiDB:CNBG_4173"/>
<dbReference type="GeneID" id="88180404"/>
<dbReference type="SUPFAM" id="SSF51905">
    <property type="entry name" value="FAD/NAD(P)-binding domain"/>
    <property type="match status" value="2"/>
</dbReference>
<dbReference type="OrthoDB" id="74360at2759"/>
<dbReference type="Pfam" id="PF13738">
    <property type="entry name" value="Pyr_redox_3"/>
    <property type="match status" value="1"/>
</dbReference>
<sequence length="637" mass="70931">MSPTAIVDNHKVDIADLKSKVIDGHVELEETPKPPVADNFMYDFKYNHALPTTDALGVSIPDDVDAQKVAEEIVAKLSKVLSEGDAKGFTSLFLEYGVWRDKLAFTWDYRTFNFTENIARAAADLLPSTRCSNFKLLKPAPTIQKPYPDLSFLQFVLSFDTPLVQASAVINAVLTTKGWRLWTVHSVAESLLKFPELDPADGHMTGPVSWEKQREKDDDEVVPDVLIIGGGQNGLALAARLKALGVPNLIVERNAQIGEIWRKRYEYLSLHFPHWADHFPYFPFPKHWPTYTPAQKLGLFMEWYASAMELPIWTKSNVVKAEQDAEGKWTVEINKDGETRVLNPKHVVMATSLCGVPMTPVIPGMDKWKGTARHSTAHDSSREWVGKKVLVVGTSSSGFDTAYDCARRNIDVTLLQRSPTYVMSLTHSVPRAIGNFEPKNGVVPDIEEQDRLMQSMPTGPGEELARRNRAVLEELDKEMLDALRAKGLKTYKGQRGTGQATLGSTRNGGFYFEAGACEQIIKGKIKVEQGYVEAFTENKVILSGGREREFDLVVFATGFSNTIDSVRQTLGDKIATQCGPIWGVDEEGEMNSAWKECGVPNLWLMIGYLPLSRYHSKLVALRLKALLEGVSPAPYKA</sequence>
<reference evidence="2 3" key="2">
    <citation type="journal article" date="2018" name="Proc. Natl. Acad. Sci.">
        <title>RNAi is a critical determinant of centromere evolution in closely related fungi.</title>
        <authorList>
            <person name="Yadav V."/>
            <person name="Sun S."/>
            <person name="Billmyre R.B."/>
            <person name="Thimmappa B.C."/>
            <person name="Shea T."/>
            <person name="Lintner R."/>
            <person name="Bakkeren G."/>
            <person name="Cuomo C.A."/>
            <person name="Heitman J."/>
            <person name="Sanyal K."/>
        </authorList>
    </citation>
    <scope>NUCLEOTIDE SEQUENCE [LARGE SCALE GENOMIC DNA]</scope>
    <source>
        <strain evidence="2 3">R265</strain>
    </source>
</reference>
<dbReference type="OMA" id="WPDALPY"/>
<name>A0A095DB17_CRYD2</name>
<dbReference type="KEGG" id="cdeu:CNBG_4173"/>
<evidence type="ECO:0000313" key="3">
    <source>
        <dbReference type="Proteomes" id="UP000029445"/>
    </source>
</evidence>
<dbReference type="RefSeq" id="XP_062883856.1">
    <property type="nucleotide sequence ID" value="XM_063028129.1"/>
</dbReference>
<keyword evidence="2" id="KW-0503">Monooxygenase</keyword>
<dbReference type="STRING" id="294750.A0A095DB17"/>
<evidence type="ECO:0000256" key="1">
    <source>
        <dbReference type="ARBA" id="ARBA00023002"/>
    </source>
</evidence>
<protein>
    <submittedName>
        <fullName evidence="2">Flavin-containing monooxygenase</fullName>
    </submittedName>
</protein>
<proteinExistence type="predicted"/>
<dbReference type="PANTHER" id="PTHR43539">
    <property type="entry name" value="FLAVIN-BINDING MONOOXYGENASE-LIKE PROTEIN (AFU_ORTHOLOGUE AFUA_4G09220)"/>
    <property type="match status" value="1"/>
</dbReference>
<dbReference type="PANTHER" id="PTHR43539:SF26">
    <property type="entry name" value="MONOOXYGENASE, PUTATIVE-RELATED"/>
    <property type="match status" value="1"/>
</dbReference>
<keyword evidence="3" id="KW-1185">Reference proteome</keyword>
<gene>
    <name evidence="2" type="ORF">CNBG_4173</name>
</gene>
<dbReference type="AlphaFoldDB" id="A0A095DB17"/>
<dbReference type="GO" id="GO:0050660">
    <property type="term" value="F:flavin adenine dinucleotide binding"/>
    <property type="evidence" value="ECO:0007669"/>
    <property type="project" value="TreeGrafter"/>
</dbReference>
<dbReference type="InterPro" id="IPR050982">
    <property type="entry name" value="Auxin_biosynth/cation_transpt"/>
</dbReference>
<evidence type="ECO:0000313" key="2">
    <source>
        <dbReference type="EMBL" id="KGB78086.1"/>
    </source>
</evidence>
<dbReference type="EMBL" id="CP025764">
    <property type="protein sequence ID" value="KGB78086.1"/>
    <property type="molecule type" value="Genomic_DNA"/>
</dbReference>
<dbReference type="Gene3D" id="3.50.50.60">
    <property type="entry name" value="FAD/NAD(P)-binding domain"/>
    <property type="match status" value="1"/>
</dbReference>